<accession>A0A7R8HAS0</accession>
<evidence type="ECO:0000313" key="2">
    <source>
        <dbReference type="Proteomes" id="UP000675881"/>
    </source>
</evidence>
<protein>
    <submittedName>
        <fullName evidence="1">(salmon louse) hypothetical protein</fullName>
    </submittedName>
</protein>
<sequence length="141" mass="15642">MDWRLVVLLGVLCSLAVPSDMVDQSKFRTCAQSAFCTRCRAENSGLGYKMDPETLRVTTTTAEALLTSEKGVQFRLEVVSLRGVFRFRIREAFPLIPRFTPDEQVLLSKLEQVPLTLTHSDKSGFVLGSLGNSVSVQADPF</sequence>
<gene>
    <name evidence="1" type="ORF">LSAA_12263</name>
</gene>
<dbReference type="EMBL" id="HG994585">
    <property type="protein sequence ID" value="CAF2970926.1"/>
    <property type="molecule type" value="Genomic_DNA"/>
</dbReference>
<dbReference type="AlphaFoldDB" id="A0A7R8HAS0"/>
<evidence type="ECO:0000313" key="1">
    <source>
        <dbReference type="EMBL" id="CAF2970926.1"/>
    </source>
</evidence>
<organism evidence="1 2">
    <name type="scientific">Lepeophtheirus salmonis</name>
    <name type="common">Salmon louse</name>
    <name type="synonym">Caligus salmonis</name>
    <dbReference type="NCBI Taxonomy" id="72036"/>
    <lineage>
        <taxon>Eukaryota</taxon>
        <taxon>Metazoa</taxon>
        <taxon>Ecdysozoa</taxon>
        <taxon>Arthropoda</taxon>
        <taxon>Crustacea</taxon>
        <taxon>Multicrustacea</taxon>
        <taxon>Hexanauplia</taxon>
        <taxon>Copepoda</taxon>
        <taxon>Siphonostomatoida</taxon>
        <taxon>Caligidae</taxon>
        <taxon>Lepeophtheirus</taxon>
    </lineage>
</organism>
<reference evidence="1" key="1">
    <citation type="submission" date="2021-02" db="EMBL/GenBank/DDBJ databases">
        <authorList>
            <person name="Bekaert M."/>
        </authorList>
    </citation>
    <scope>NUCLEOTIDE SEQUENCE</scope>
    <source>
        <strain evidence="1">IoA-00</strain>
    </source>
</reference>
<dbReference type="OrthoDB" id="3237269at2759"/>
<name>A0A7R8HAS0_LEPSM</name>
<proteinExistence type="predicted"/>
<keyword evidence="2" id="KW-1185">Reference proteome</keyword>
<dbReference type="Proteomes" id="UP000675881">
    <property type="component" value="Chromosome 6"/>
</dbReference>